<evidence type="ECO:0000313" key="1">
    <source>
        <dbReference type="EMBL" id="QQP41030.1"/>
    </source>
</evidence>
<organism evidence="1 2">
    <name type="scientific">Caligus rogercresseyi</name>
    <name type="common">Sea louse</name>
    <dbReference type="NCBI Taxonomy" id="217165"/>
    <lineage>
        <taxon>Eukaryota</taxon>
        <taxon>Metazoa</taxon>
        <taxon>Ecdysozoa</taxon>
        <taxon>Arthropoda</taxon>
        <taxon>Crustacea</taxon>
        <taxon>Multicrustacea</taxon>
        <taxon>Hexanauplia</taxon>
        <taxon>Copepoda</taxon>
        <taxon>Siphonostomatoida</taxon>
        <taxon>Caligidae</taxon>
        <taxon>Caligus</taxon>
    </lineage>
</organism>
<reference evidence="2" key="1">
    <citation type="submission" date="2021-01" db="EMBL/GenBank/DDBJ databases">
        <title>Caligus Genome Assembly.</title>
        <authorList>
            <person name="Gallardo-Escarate C."/>
        </authorList>
    </citation>
    <scope>NUCLEOTIDE SEQUENCE [LARGE SCALE GENOMIC DNA]</scope>
</reference>
<dbReference type="EMBL" id="CP045899">
    <property type="protein sequence ID" value="QQP41030.1"/>
    <property type="molecule type" value="Genomic_DNA"/>
</dbReference>
<evidence type="ECO:0000313" key="2">
    <source>
        <dbReference type="Proteomes" id="UP000595437"/>
    </source>
</evidence>
<dbReference type="Proteomes" id="UP000595437">
    <property type="component" value="Chromosome 10"/>
</dbReference>
<sequence>MCPKVLLVKAMIYWGSIPTANGPKVPSVSTMTYWASTNHNFDLLRLQTHRP</sequence>
<keyword evidence="2" id="KW-1185">Reference proteome</keyword>
<proteinExistence type="predicted"/>
<name>A0A7T8H038_CALRO</name>
<dbReference type="AlphaFoldDB" id="A0A7T8H038"/>
<accession>A0A7T8H038</accession>
<gene>
    <name evidence="1" type="ORF">FKW44_015276</name>
</gene>
<protein>
    <submittedName>
        <fullName evidence="1">Uncharacterized protein</fullName>
    </submittedName>
</protein>